<dbReference type="SUPFAM" id="SSF103473">
    <property type="entry name" value="MFS general substrate transporter"/>
    <property type="match status" value="1"/>
</dbReference>
<evidence type="ECO:0000313" key="7">
    <source>
        <dbReference type="EMBL" id="KAA6415516.1"/>
    </source>
</evidence>
<organism evidence="7 8">
    <name type="scientific">Lasallia pustulata</name>
    <dbReference type="NCBI Taxonomy" id="136370"/>
    <lineage>
        <taxon>Eukaryota</taxon>
        <taxon>Fungi</taxon>
        <taxon>Dikarya</taxon>
        <taxon>Ascomycota</taxon>
        <taxon>Pezizomycotina</taxon>
        <taxon>Lecanoromycetes</taxon>
        <taxon>OSLEUM clade</taxon>
        <taxon>Umbilicariomycetidae</taxon>
        <taxon>Umbilicariales</taxon>
        <taxon>Umbilicariaceae</taxon>
        <taxon>Lasallia</taxon>
    </lineage>
</organism>
<gene>
    <name evidence="7" type="ORF">FRX48_00231</name>
</gene>
<proteinExistence type="predicted"/>
<dbReference type="Proteomes" id="UP000324767">
    <property type="component" value="Unassembled WGS sequence"/>
</dbReference>
<dbReference type="PANTHER" id="PTHR23507:SF1">
    <property type="entry name" value="FI18259P1-RELATED"/>
    <property type="match status" value="1"/>
</dbReference>
<evidence type="ECO:0000256" key="5">
    <source>
        <dbReference type="SAM" id="MobiDB-lite"/>
    </source>
</evidence>
<dbReference type="GO" id="GO:0022857">
    <property type="term" value="F:transmembrane transporter activity"/>
    <property type="evidence" value="ECO:0007669"/>
    <property type="project" value="InterPro"/>
</dbReference>
<feature type="transmembrane region" description="Helical" evidence="6">
    <location>
        <begin position="245"/>
        <end position="264"/>
    </location>
</feature>
<sequence>MLSRLSMQRPQSQRNPPNPGNGDDERSPLLAHGLRESRQEDKASKLWNRKTYTFALIVALVILFNGGNTVQEAPKTRLFESIFCSHFYRDHDPSFIGQDGTVPERFCKVEPVQSDVAMLKGWQVFLDNIPSILLAIPFGILADKYGRKPIMLLNSIAFCLRVSWIMLVCHFWQTIPVRWIWLSAFHGLLGGSSPVITSMIFVMTSDIVPDNQRSTTFFWVGGCALGTLGVGQPLSALLMERSPWVPMWLGLGLSILAVIVSCILPETLHMREKRLPLGLRHESPDSLSLKDDDAQGLFQRAKLAARRFVKAASFLVKDMRVFILLCCFMIGMLTLESNNILLQYVSKRYDWSLSQATLFLSIRYVLNVFLLIVLLPLAGRALQSGLHLSAAAKDLWLGRAGILLKLFGYLVIGAAPNVPLLGIGLVLLVSGGGTLLCMRSLITSLVEPHHIARLYNAISVLDTLGLMTGGPIMAACFQWGMRAGGGWVGLPFWFCGLLVAPVGVALWLLSFPEAGRRADGEEGRIAETPSAVEDPEGFMTESP</sequence>
<evidence type="ECO:0000256" key="6">
    <source>
        <dbReference type="SAM" id="Phobius"/>
    </source>
</evidence>
<evidence type="ECO:0000256" key="1">
    <source>
        <dbReference type="ARBA" id="ARBA00004141"/>
    </source>
</evidence>
<dbReference type="InterPro" id="IPR011701">
    <property type="entry name" value="MFS"/>
</dbReference>
<accession>A0A5M8Q070</accession>
<evidence type="ECO:0000256" key="4">
    <source>
        <dbReference type="ARBA" id="ARBA00023136"/>
    </source>
</evidence>
<feature type="transmembrane region" description="Helical" evidence="6">
    <location>
        <begin position="52"/>
        <end position="70"/>
    </location>
</feature>
<dbReference type="EMBL" id="VXIT01000001">
    <property type="protein sequence ID" value="KAA6415516.1"/>
    <property type="molecule type" value="Genomic_DNA"/>
</dbReference>
<feature type="transmembrane region" description="Helical" evidence="6">
    <location>
        <begin position="216"/>
        <end position="239"/>
    </location>
</feature>
<feature type="transmembrane region" description="Helical" evidence="6">
    <location>
        <begin position="152"/>
        <end position="173"/>
    </location>
</feature>
<feature type="region of interest" description="Disordered" evidence="5">
    <location>
        <begin position="520"/>
        <end position="543"/>
    </location>
</feature>
<evidence type="ECO:0000313" key="8">
    <source>
        <dbReference type="Proteomes" id="UP000324767"/>
    </source>
</evidence>
<reference evidence="7 8" key="1">
    <citation type="submission" date="2019-09" db="EMBL/GenBank/DDBJ databases">
        <title>The hologenome of the rock-dwelling lichen Lasallia pustulata.</title>
        <authorList>
            <person name="Greshake Tzovaras B."/>
            <person name="Segers F."/>
            <person name="Bicker A."/>
            <person name="Dal Grande F."/>
            <person name="Otte J."/>
            <person name="Hankeln T."/>
            <person name="Schmitt I."/>
            <person name="Ebersberger I."/>
        </authorList>
    </citation>
    <scope>NUCLEOTIDE SEQUENCE [LARGE SCALE GENOMIC DNA]</scope>
    <source>
        <strain evidence="7">A1-1</strain>
    </source>
</reference>
<comment type="subcellular location">
    <subcellularLocation>
        <location evidence="1">Membrane</location>
        <topology evidence="1">Multi-pass membrane protein</topology>
    </subcellularLocation>
</comment>
<feature type="transmembrane region" description="Helical" evidence="6">
    <location>
        <begin position="487"/>
        <end position="509"/>
    </location>
</feature>
<name>A0A5M8Q070_9LECA</name>
<feature type="transmembrane region" description="Helical" evidence="6">
    <location>
        <begin position="454"/>
        <end position="481"/>
    </location>
</feature>
<feature type="transmembrane region" description="Helical" evidence="6">
    <location>
        <begin position="418"/>
        <end position="442"/>
    </location>
</feature>
<evidence type="ECO:0008006" key="9">
    <source>
        <dbReference type="Google" id="ProtNLM"/>
    </source>
</evidence>
<dbReference type="Pfam" id="PF07690">
    <property type="entry name" value="MFS_1"/>
    <property type="match status" value="1"/>
</dbReference>
<dbReference type="OrthoDB" id="194139at2759"/>
<dbReference type="PANTHER" id="PTHR23507">
    <property type="entry name" value="ZGC:174356"/>
    <property type="match status" value="1"/>
</dbReference>
<feature type="transmembrane region" description="Helical" evidence="6">
    <location>
        <begin position="179"/>
        <end position="204"/>
    </location>
</feature>
<evidence type="ECO:0000256" key="3">
    <source>
        <dbReference type="ARBA" id="ARBA00022989"/>
    </source>
</evidence>
<dbReference type="GO" id="GO:0016020">
    <property type="term" value="C:membrane"/>
    <property type="evidence" value="ECO:0007669"/>
    <property type="project" value="UniProtKB-SubCell"/>
</dbReference>
<dbReference type="Gene3D" id="1.20.1250.20">
    <property type="entry name" value="MFS general substrate transporter like domains"/>
    <property type="match status" value="1"/>
</dbReference>
<dbReference type="AlphaFoldDB" id="A0A5M8Q070"/>
<feature type="transmembrane region" description="Helical" evidence="6">
    <location>
        <begin position="121"/>
        <end position="140"/>
    </location>
</feature>
<keyword evidence="2 6" id="KW-0812">Transmembrane</keyword>
<feature type="transmembrane region" description="Helical" evidence="6">
    <location>
        <begin position="362"/>
        <end position="382"/>
    </location>
</feature>
<keyword evidence="4 6" id="KW-0472">Membrane</keyword>
<feature type="transmembrane region" description="Helical" evidence="6">
    <location>
        <begin position="394"/>
        <end position="412"/>
    </location>
</feature>
<feature type="compositionally biased region" description="Polar residues" evidence="5">
    <location>
        <begin position="1"/>
        <end position="14"/>
    </location>
</feature>
<dbReference type="InterPro" id="IPR036259">
    <property type="entry name" value="MFS_trans_sf"/>
</dbReference>
<protein>
    <recommendedName>
        <fullName evidence="9">Major facilitator superfamily domain, general substrate transporter</fullName>
    </recommendedName>
</protein>
<keyword evidence="3 6" id="KW-1133">Transmembrane helix</keyword>
<feature type="transmembrane region" description="Helical" evidence="6">
    <location>
        <begin position="321"/>
        <end position="342"/>
    </location>
</feature>
<feature type="region of interest" description="Disordered" evidence="5">
    <location>
        <begin position="1"/>
        <end position="28"/>
    </location>
</feature>
<comment type="caution">
    <text evidence="7">The sequence shown here is derived from an EMBL/GenBank/DDBJ whole genome shotgun (WGS) entry which is preliminary data.</text>
</comment>
<evidence type="ECO:0000256" key="2">
    <source>
        <dbReference type="ARBA" id="ARBA00022692"/>
    </source>
</evidence>